<organism evidence="1 2">
    <name type="scientific">Rhodococcus phage Sleepyhead</name>
    <dbReference type="NCBI Taxonomy" id="2591131"/>
    <lineage>
        <taxon>Viruses</taxon>
        <taxon>Duplodnaviria</taxon>
        <taxon>Heunggongvirae</taxon>
        <taxon>Uroviricota</taxon>
        <taxon>Caudoviricetes</taxon>
        <taxon>Sleepyheadvirus</taxon>
        <taxon>Sleepyheadvirus sleepyhead</taxon>
    </lineage>
</organism>
<dbReference type="EMBL" id="MK967380">
    <property type="protein sequence ID" value="QDM56065.1"/>
    <property type="molecule type" value="Genomic_DNA"/>
</dbReference>
<evidence type="ECO:0000313" key="2">
    <source>
        <dbReference type="Proteomes" id="UP000320841"/>
    </source>
</evidence>
<accession>A0A515MHA8</accession>
<dbReference type="GeneID" id="55618682"/>
<evidence type="ECO:0000313" key="1">
    <source>
        <dbReference type="EMBL" id="QDM56065.1"/>
    </source>
</evidence>
<proteinExistence type="predicted"/>
<dbReference type="Proteomes" id="UP000320841">
    <property type="component" value="Segment"/>
</dbReference>
<reference evidence="1 2" key="1">
    <citation type="submission" date="2019-05" db="EMBL/GenBank/DDBJ databases">
        <authorList>
            <person name="Andrick R."/>
            <person name="Dugal D."/>
            <person name="Kinney M."/>
            <person name="Taplin D."/>
            <person name="Molloy S.D."/>
            <person name="Garlena R.A."/>
            <person name="Russell D.A."/>
            <person name="Pope W.H."/>
            <person name="Jacobs-Sera D."/>
            <person name="Hatfull G.F."/>
        </authorList>
    </citation>
    <scope>NUCLEOTIDE SEQUENCE [LARGE SCALE GENOMIC DNA]</scope>
</reference>
<dbReference type="KEGG" id="vg:55618682"/>
<name>A0A515MHA8_9CAUD</name>
<gene>
    <name evidence="1" type="primary">50</name>
    <name evidence="1" type="ORF">SEA_SLEEPYHEAD_50</name>
</gene>
<sequence>MNLQTARENIGKTVHYTDPAYPNRKEVGQIDRVIESRKQVLVYYPKAGQKHLTHPSNIELLGEGR</sequence>
<keyword evidence="2" id="KW-1185">Reference proteome</keyword>
<protein>
    <submittedName>
        <fullName evidence="1">Uncharacterized protein</fullName>
    </submittedName>
</protein>
<dbReference type="RefSeq" id="YP_009848264.1">
    <property type="nucleotide sequence ID" value="NC_048782.1"/>
</dbReference>